<dbReference type="InParanoid" id="A0A2T3AJV5"/>
<organism evidence="3 4">
    <name type="scientific">Coniella lustricola</name>
    <dbReference type="NCBI Taxonomy" id="2025994"/>
    <lineage>
        <taxon>Eukaryota</taxon>
        <taxon>Fungi</taxon>
        <taxon>Dikarya</taxon>
        <taxon>Ascomycota</taxon>
        <taxon>Pezizomycotina</taxon>
        <taxon>Sordariomycetes</taxon>
        <taxon>Sordariomycetidae</taxon>
        <taxon>Diaporthales</taxon>
        <taxon>Schizoparmaceae</taxon>
        <taxon>Coniella</taxon>
    </lineage>
</organism>
<evidence type="ECO:0008006" key="5">
    <source>
        <dbReference type="Google" id="ProtNLM"/>
    </source>
</evidence>
<dbReference type="AlphaFoldDB" id="A0A2T3AJV5"/>
<protein>
    <recommendedName>
        <fullName evidence="5">DUF1275 domain protein</fullName>
    </recommendedName>
</protein>
<evidence type="ECO:0000256" key="2">
    <source>
        <dbReference type="SAM" id="Phobius"/>
    </source>
</evidence>
<feature type="region of interest" description="Disordered" evidence="1">
    <location>
        <begin position="252"/>
        <end position="276"/>
    </location>
</feature>
<evidence type="ECO:0000313" key="3">
    <source>
        <dbReference type="EMBL" id="PSS00844.1"/>
    </source>
</evidence>
<keyword evidence="2" id="KW-0812">Transmembrane</keyword>
<dbReference type="Pfam" id="PF06912">
    <property type="entry name" value="DUF1275"/>
    <property type="match status" value="1"/>
</dbReference>
<feature type="transmembrane region" description="Helical" evidence="2">
    <location>
        <begin position="114"/>
        <end position="136"/>
    </location>
</feature>
<feature type="transmembrane region" description="Helical" evidence="2">
    <location>
        <begin position="33"/>
        <end position="55"/>
    </location>
</feature>
<sequence length="276" mass="29694">MASLLERIRTRAYWQTDLDFARNNPNRAQHLPFLLLLSFAAAAVDVFSVPFLGVFTANNTGNIVFLALSAAQLAAIDPNDVHPIAAITSLLASWAGSAASGQLGYRLGGRKKRYFVVADMVQQSLLVFLVVGLLWGGLIKSGDGRTEYIAVALLSFSMGCQNVTTKGMNGPPTMPTQVATGAMADFFSDPRVLAARNKPRDERIVFIVVFFTGGLVGGLAYRFYKPALCLLLTAVFKLLASGSLLLLRVQGNDEKKEEEEEEGNSSSGALDGQTKV</sequence>
<dbReference type="InterPro" id="IPR010699">
    <property type="entry name" value="DUF1275"/>
</dbReference>
<dbReference type="Proteomes" id="UP000241462">
    <property type="component" value="Unassembled WGS sequence"/>
</dbReference>
<accession>A0A2T3AJV5</accession>
<keyword evidence="2" id="KW-0472">Membrane</keyword>
<keyword evidence="2" id="KW-1133">Transmembrane helix</keyword>
<reference evidence="3 4" key="1">
    <citation type="journal article" date="2018" name="Mycol. Prog.">
        <title>Coniella lustricola, a new species from submerged detritus.</title>
        <authorList>
            <person name="Raudabaugh D.B."/>
            <person name="Iturriaga T."/>
            <person name="Carver A."/>
            <person name="Mondo S."/>
            <person name="Pangilinan J."/>
            <person name="Lipzen A."/>
            <person name="He G."/>
            <person name="Amirebrahimi M."/>
            <person name="Grigoriev I.V."/>
            <person name="Miller A.N."/>
        </authorList>
    </citation>
    <scope>NUCLEOTIDE SEQUENCE [LARGE SCALE GENOMIC DNA]</scope>
    <source>
        <strain evidence="3 4">B22-T-1</strain>
    </source>
</reference>
<evidence type="ECO:0000313" key="4">
    <source>
        <dbReference type="Proteomes" id="UP000241462"/>
    </source>
</evidence>
<feature type="transmembrane region" description="Helical" evidence="2">
    <location>
        <begin position="204"/>
        <end position="224"/>
    </location>
</feature>
<feature type="transmembrane region" description="Helical" evidence="2">
    <location>
        <begin position="230"/>
        <end position="247"/>
    </location>
</feature>
<dbReference type="EMBL" id="KZ678381">
    <property type="protein sequence ID" value="PSS00844.1"/>
    <property type="molecule type" value="Genomic_DNA"/>
</dbReference>
<dbReference type="OrthoDB" id="5223589at2759"/>
<proteinExistence type="predicted"/>
<gene>
    <name evidence="3" type="ORF">BD289DRAFT_9005</name>
</gene>
<evidence type="ECO:0000256" key="1">
    <source>
        <dbReference type="SAM" id="MobiDB-lite"/>
    </source>
</evidence>
<name>A0A2T3AJV5_9PEZI</name>
<dbReference type="PANTHER" id="PTHR37488">
    <property type="entry name" value="DUF1275 DOMAIN-CONTAINING PROTEIN"/>
    <property type="match status" value="1"/>
</dbReference>
<keyword evidence="4" id="KW-1185">Reference proteome</keyword>
<dbReference type="PANTHER" id="PTHR37488:SF2">
    <property type="entry name" value="DUF1275 DOMAIN-CONTAINING PROTEIN"/>
    <property type="match status" value="1"/>
</dbReference>